<protein>
    <submittedName>
        <fullName evidence="2">Uncharacterized protein</fullName>
    </submittedName>
</protein>
<proteinExistence type="predicted"/>
<sequence>MNVDESTMADAELPHGVSSAMPAPPVSQKRITSSCSSPILGQEVPHNSTSHRNTSQVNGGTVPGGSTDSHDIRTVNLYL</sequence>
<comment type="caution">
    <text evidence="2">The sequence shown here is derived from an EMBL/GenBank/DDBJ whole genome shotgun (WGS) entry which is preliminary data.</text>
</comment>
<reference evidence="2" key="1">
    <citation type="journal article" date="2021" name="G3 (Bethesda)">
        <title>Genome and transcriptome analysis of the beet armyworm Spodoptera exigua reveals targets for pest control. .</title>
        <authorList>
            <person name="Simon S."/>
            <person name="Breeschoten T."/>
            <person name="Jansen H.J."/>
            <person name="Dirks R.P."/>
            <person name="Schranz M.E."/>
            <person name="Ros V.I.D."/>
        </authorList>
    </citation>
    <scope>NUCLEOTIDE SEQUENCE</scope>
    <source>
        <strain evidence="2">TB_SE_WUR_2020</strain>
    </source>
</reference>
<evidence type="ECO:0000256" key="1">
    <source>
        <dbReference type="SAM" id="MobiDB-lite"/>
    </source>
</evidence>
<organism evidence="2 3">
    <name type="scientific">Spodoptera exigua</name>
    <name type="common">Beet armyworm</name>
    <name type="synonym">Noctua fulgens</name>
    <dbReference type="NCBI Taxonomy" id="7107"/>
    <lineage>
        <taxon>Eukaryota</taxon>
        <taxon>Metazoa</taxon>
        <taxon>Ecdysozoa</taxon>
        <taxon>Arthropoda</taxon>
        <taxon>Hexapoda</taxon>
        <taxon>Insecta</taxon>
        <taxon>Pterygota</taxon>
        <taxon>Neoptera</taxon>
        <taxon>Endopterygota</taxon>
        <taxon>Lepidoptera</taxon>
        <taxon>Glossata</taxon>
        <taxon>Ditrysia</taxon>
        <taxon>Noctuoidea</taxon>
        <taxon>Noctuidae</taxon>
        <taxon>Amphipyrinae</taxon>
        <taxon>Spodoptera</taxon>
    </lineage>
</organism>
<feature type="region of interest" description="Disordered" evidence="1">
    <location>
        <begin position="1"/>
        <end position="79"/>
    </location>
</feature>
<dbReference type="AlphaFoldDB" id="A0A922MRR0"/>
<evidence type="ECO:0000313" key="2">
    <source>
        <dbReference type="EMBL" id="KAH9641622.1"/>
    </source>
</evidence>
<feature type="compositionally biased region" description="Polar residues" evidence="1">
    <location>
        <begin position="29"/>
        <end position="67"/>
    </location>
</feature>
<gene>
    <name evidence="2" type="ORF">HF086_009225</name>
</gene>
<accession>A0A922MRR0</accession>
<name>A0A922MRR0_SPOEX</name>
<dbReference type="Proteomes" id="UP000814243">
    <property type="component" value="Unassembled WGS sequence"/>
</dbReference>
<evidence type="ECO:0000313" key="3">
    <source>
        <dbReference type="Proteomes" id="UP000814243"/>
    </source>
</evidence>
<dbReference type="EMBL" id="JACEFF010000220">
    <property type="protein sequence ID" value="KAH9641622.1"/>
    <property type="molecule type" value="Genomic_DNA"/>
</dbReference>